<protein>
    <submittedName>
        <fullName evidence="2">DNA-deoxyinosine glycosylase</fullName>
    </submittedName>
</protein>
<dbReference type="RefSeq" id="WP_338617508.1">
    <property type="nucleotide sequence ID" value="NZ_AP028127.1"/>
</dbReference>
<feature type="domain" description="Uracil-DNA glycosylase-like" evidence="1">
    <location>
        <begin position="9"/>
        <end position="160"/>
    </location>
</feature>
<dbReference type="EMBL" id="AP028127">
    <property type="protein sequence ID" value="BEH91666.1"/>
    <property type="molecule type" value="Genomic_DNA"/>
</dbReference>
<gene>
    <name evidence="2" type="ORF">T23_17680</name>
</gene>
<evidence type="ECO:0000259" key="1">
    <source>
        <dbReference type="SMART" id="SM00986"/>
    </source>
</evidence>
<dbReference type="Pfam" id="PF03167">
    <property type="entry name" value="UDG"/>
    <property type="match status" value="1"/>
</dbReference>
<dbReference type="Gene3D" id="3.40.470.10">
    <property type="entry name" value="Uracil-DNA glycosylase-like domain"/>
    <property type="match status" value="1"/>
</dbReference>
<keyword evidence="3" id="KW-1185">Reference proteome</keyword>
<dbReference type="InterPro" id="IPR026353">
    <property type="entry name" value="Hypoxan-DNA_Glyclase"/>
</dbReference>
<reference evidence="2" key="1">
    <citation type="journal article" date="2024" name="Int. J. Syst. Evol. Microbiol.">
        <title>Turicibacter faecis sp. nov., isolated from faeces of heart failure mouse model.</title>
        <authorList>
            <person name="Imamura Y."/>
            <person name="Motooka D."/>
            <person name="Nakajima Y."/>
            <person name="Ito S."/>
            <person name="Kitakaze M."/>
            <person name="Iida T."/>
            <person name="Nakamura S."/>
        </authorList>
    </citation>
    <scope>NUCLEOTIDE SEQUENCE</scope>
    <source>
        <strain evidence="2">TC023</strain>
    </source>
</reference>
<evidence type="ECO:0000313" key="2">
    <source>
        <dbReference type="EMBL" id="BEH91666.1"/>
    </source>
</evidence>
<dbReference type="InterPro" id="IPR005122">
    <property type="entry name" value="Uracil-DNA_glycosylase-like"/>
</dbReference>
<proteinExistence type="predicted"/>
<dbReference type="InterPro" id="IPR036895">
    <property type="entry name" value="Uracil-DNA_glycosylase-like_sf"/>
</dbReference>
<evidence type="ECO:0000313" key="3">
    <source>
        <dbReference type="Proteomes" id="UP001432099"/>
    </source>
</evidence>
<dbReference type="SMART" id="SM00986">
    <property type="entry name" value="UDG"/>
    <property type="match status" value="1"/>
</dbReference>
<sequence length="162" mass="18655">MALVKHTLSPIYDRHSKVLILGTMPSPKSREVGFYYGHPQNRFWKVLAALFEEDPLTTTEQKIDFLHRHHLALWDVLAECEIEGAEDASIKRPVPNDLTKLLDKTEIKTIFTTGKKATDLYQKYCYGQTHIEAIGLPSTSPANRRINDEQLKKEYAQILKYL</sequence>
<dbReference type="CDD" id="cd10032">
    <property type="entry name" value="UDG-F6_HDG"/>
    <property type="match status" value="1"/>
</dbReference>
<organism evidence="2 3">
    <name type="scientific">Turicibacter faecis</name>
    <dbReference type="NCBI Taxonomy" id="2963365"/>
    <lineage>
        <taxon>Bacteria</taxon>
        <taxon>Bacillati</taxon>
        <taxon>Bacillota</taxon>
        <taxon>Erysipelotrichia</taxon>
        <taxon>Erysipelotrichales</taxon>
        <taxon>Turicibacteraceae</taxon>
        <taxon>Turicibacter</taxon>
    </lineage>
</organism>
<dbReference type="Proteomes" id="UP001432099">
    <property type="component" value="Chromosome"/>
</dbReference>
<dbReference type="SUPFAM" id="SSF52141">
    <property type="entry name" value="Uracil-DNA glycosylase-like"/>
    <property type="match status" value="1"/>
</dbReference>
<dbReference type="NCBIfam" id="TIGR04274">
    <property type="entry name" value="hypoxanDNAglyco"/>
    <property type="match status" value="1"/>
</dbReference>
<dbReference type="SMART" id="SM00987">
    <property type="entry name" value="UreE_C"/>
    <property type="match status" value="1"/>
</dbReference>
<name>A0ABM8IKL7_9FIRM</name>
<accession>A0ABM8IKL7</accession>